<evidence type="ECO:0000256" key="1">
    <source>
        <dbReference type="SAM" id="Phobius"/>
    </source>
</evidence>
<dbReference type="OMA" id="RIKDERW"/>
<evidence type="ECO:0000313" key="2">
    <source>
        <dbReference type="EMBL" id="VDK89006.1"/>
    </source>
</evidence>
<sequence>MDDDLVDLMVVSSVASMGFIALMYLVTKTYSDKIKNRLLCLKRKTKHFVAVSNEAAQRPKSILMLQKHPEAGRVHAESLRRIPVHSATEHLKKQSTKRVRIEVKHELDNRSSFNSPKIERLTGAAHSSDVNCVAQRRRTL</sequence>
<dbReference type="AlphaFoldDB" id="A0A3P6TLP1"/>
<protein>
    <submittedName>
        <fullName evidence="2">Uncharacterized protein</fullName>
    </submittedName>
</protein>
<keyword evidence="1" id="KW-0812">Transmembrane</keyword>
<gene>
    <name evidence="2" type="ORF">NLS_LOCUS8935</name>
</gene>
<accession>A0A3P6TLP1</accession>
<reference evidence="2 3" key="1">
    <citation type="submission" date="2018-08" db="EMBL/GenBank/DDBJ databases">
        <authorList>
            <person name="Laetsch R D."/>
            <person name="Stevens L."/>
            <person name="Kumar S."/>
            <person name="Blaxter L. M."/>
        </authorList>
    </citation>
    <scope>NUCLEOTIDE SEQUENCE [LARGE SCALE GENOMIC DNA]</scope>
</reference>
<keyword evidence="1" id="KW-1133">Transmembrane helix</keyword>
<proteinExistence type="predicted"/>
<dbReference type="EMBL" id="UYRX01001274">
    <property type="protein sequence ID" value="VDK89006.1"/>
    <property type="molecule type" value="Genomic_DNA"/>
</dbReference>
<dbReference type="OrthoDB" id="5819859at2759"/>
<feature type="transmembrane region" description="Helical" evidence="1">
    <location>
        <begin position="6"/>
        <end position="27"/>
    </location>
</feature>
<evidence type="ECO:0000313" key="3">
    <source>
        <dbReference type="Proteomes" id="UP000277928"/>
    </source>
</evidence>
<name>A0A3P6TLP1_LITSI</name>
<keyword evidence="1" id="KW-0472">Membrane</keyword>
<dbReference type="STRING" id="42156.A0A3P6TLP1"/>
<keyword evidence="3" id="KW-1185">Reference proteome</keyword>
<dbReference type="Proteomes" id="UP000277928">
    <property type="component" value="Unassembled WGS sequence"/>
</dbReference>
<organism evidence="2 3">
    <name type="scientific">Litomosoides sigmodontis</name>
    <name type="common">Filarial nematode worm</name>
    <dbReference type="NCBI Taxonomy" id="42156"/>
    <lineage>
        <taxon>Eukaryota</taxon>
        <taxon>Metazoa</taxon>
        <taxon>Ecdysozoa</taxon>
        <taxon>Nematoda</taxon>
        <taxon>Chromadorea</taxon>
        <taxon>Rhabditida</taxon>
        <taxon>Spirurina</taxon>
        <taxon>Spiruromorpha</taxon>
        <taxon>Filarioidea</taxon>
        <taxon>Onchocercidae</taxon>
        <taxon>Litomosoides</taxon>
    </lineage>
</organism>